<evidence type="ECO:0000256" key="4">
    <source>
        <dbReference type="ARBA" id="ARBA00023136"/>
    </source>
</evidence>
<dbReference type="PROSITE" id="PS50850">
    <property type="entry name" value="MFS"/>
    <property type="match status" value="1"/>
</dbReference>
<organism evidence="7 8">
    <name type="scientific">Ceratina calcarata</name>
    <dbReference type="NCBI Taxonomy" id="156304"/>
    <lineage>
        <taxon>Eukaryota</taxon>
        <taxon>Metazoa</taxon>
        <taxon>Ecdysozoa</taxon>
        <taxon>Arthropoda</taxon>
        <taxon>Hexapoda</taxon>
        <taxon>Insecta</taxon>
        <taxon>Pterygota</taxon>
        <taxon>Neoptera</taxon>
        <taxon>Endopterygota</taxon>
        <taxon>Hymenoptera</taxon>
        <taxon>Apocrita</taxon>
        <taxon>Aculeata</taxon>
        <taxon>Apoidea</taxon>
        <taxon>Anthophila</taxon>
        <taxon>Apidae</taxon>
        <taxon>Ceratina</taxon>
        <taxon>Zadontomerus</taxon>
    </lineage>
</organism>
<protein>
    <submittedName>
        <fullName evidence="8">LOW QUALITY PROTEIN: solute carrier family 2, facilitated glucose transporter member 8-like</fullName>
    </submittedName>
</protein>
<dbReference type="PANTHER" id="PTHR48021">
    <property type="match status" value="1"/>
</dbReference>
<proteinExistence type="predicted"/>
<evidence type="ECO:0000256" key="1">
    <source>
        <dbReference type="ARBA" id="ARBA00004141"/>
    </source>
</evidence>
<dbReference type="KEGG" id="ccal:108626550"/>
<dbReference type="PROSITE" id="PS00217">
    <property type="entry name" value="SUGAR_TRANSPORT_2"/>
    <property type="match status" value="1"/>
</dbReference>
<keyword evidence="2 5" id="KW-0812">Transmembrane</keyword>
<evidence type="ECO:0000313" key="7">
    <source>
        <dbReference type="Proteomes" id="UP000694925"/>
    </source>
</evidence>
<dbReference type="Gene3D" id="1.20.1250.20">
    <property type="entry name" value="MFS general substrate transporter like domains"/>
    <property type="match status" value="1"/>
</dbReference>
<evidence type="ECO:0000259" key="6">
    <source>
        <dbReference type="PROSITE" id="PS50850"/>
    </source>
</evidence>
<keyword evidence="7" id="KW-1185">Reference proteome</keyword>
<feature type="transmembrane region" description="Helical" evidence="5">
    <location>
        <begin position="55"/>
        <end position="76"/>
    </location>
</feature>
<feature type="non-terminal residue" evidence="8">
    <location>
        <position position="153"/>
    </location>
</feature>
<keyword evidence="3 5" id="KW-1133">Transmembrane helix</keyword>
<dbReference type="GO" id="GO:0016020">
    <property type="term" value="C:membrane"/>
    <property type="evidence" value="ECO:0007669"/>
    <property type="project" value="UniProtKB-SubCell"/>
</dbReference>
<accession>A0AAJ7N8X4</accession>
<reference evidence="8" key="1">
    <citation type="submission" date="2025-08" db="UniProtKB">
        <authorList>
            <consortium name="RefSeq"/>
        </authorList>
    </citation>
    <scope>IDENTIFICATION</scope>
    <source>
        <tissue evidence="8">Whole body</tissue>
    </source>
</reference>
<dbReference type="Proteomes" id="UP000694925">
    <property type="component" value="Unplaced"/>
</dbReference>
<dbReference type="InterPro" id="IPR036259">
    <property type="entry name" value="MFS_trans_sf"/>
</dbReference>
<dbReference type="GeneID" id="108626550"/>
<name>A0AAJ7N8X4_9HYME</name>
<dbReference type="InterPro" id="IPR005828">
    <property type="entry name" value="MFS_sugar_transport-like"/>
</dbReference>
<feature type="transmembrane region" description="Helical" evidence="5">
    <location>
        <begin position="121"/>
        <end position="139"/>
    </location>
</feature>
<dbReference type="AlphaFoldDB" id="A0AAJ7N8X4"/>
<keyword evidence="4 5" id="KW-0472">Membrane</keyword>
<dbReference type="InterPro" id="IPR050549">
    <property type="entry name" value="MFS_Trehalose_Transporter"/>
</dbReference>
<dbReference type="InterPro" id="IPR020846">
    <property type="entry name" value="MFS_dom"/>
</dbReference>
<feature type="domain" description="Major facilitator superfamily (MFS) profile" evidence="6">
    <location>
        <begin position="1"/>
        <end position="153"/>
    </location>
</feature>
<dbReference type="SUPFAM" id="SSF103473">
    <property type="entry name" value="MFS general substrate transporter"/>
    <property type="match status" value="1"/>
</dbReference>
<gene>
    <name evidence="8" type="primary">LOC108626550</name>
</gene>
<dbReference type="Pfam" id="PF00083">
    <property type="entry name" value="Sugar_tr"/>
    <property type="match status" value="1"/>
</dbReference>
<evidence type="ECO:0000313" key="8">
    <source>
        <dbReference type="RefSeq" id="XP_017882767.1"/>
    </source>
</evidence>
<dbReference type="InterPro" id="IPR005829">
    <property type="entry name" value="Sugar_transporter_CS"/>
</dbReference>
<dbReference type="PANTHER" id="PTHR48021:SF1">
    <property type="entry name" value="GH07001P-RELATED"/>
    <property type="match status" value="1"/>
</dbReference>
<evidence type="ECO:0000256" key="5">
    <source>
        <dbReference type="SAM" id="Phobius"/>
    </source>
</evidence>
<feature type="transmembrane region" description="Helical" evidence="5">
    <location>
        <begin position="83"/>
        <end position="101"/>
    </location>
</feature>
<dbReference type="RefSeq" id="XP_017882767.1">
    <property type="nucleotide sequence ID" value="XM_018027278.1"/>
</dbReference>
<feature type="transmembrane region" description="Helical" evidence="5">
    <location>
        <begin position="12"/>
        <end position="35"/>
    </location>
</feature>
<feature type="non-terminal residue" evidence="8">
    <location>
        <position position="1"/>
    </location>
</feature>
<sequence>DQTKSAKRSPQYIASLAATLGSLSGGMAMGWSSAAGEDGKYLESSYGVQISATEFSWITSLTPIGSGAICIPIGLLAGKIGRIGRFILGLASGAFCVLVPMYMAEIGEKEIRGCLGSYEQLLGTAGVLLSYIAGTFVDIRKLSILSAVLPLIF</sequence>
<evidence type="ECO:0000256" key="2">
    <source>
        <dbReference type="ARBA" id="ARBA00022692"/>
    </source>
</evidence>
<comment type="subcellular location">
    <subcellularLocation>
        <location evidence="1">Membrane</location>
        <topology evidence="1">Multi-pass membrane protein</topology>
    </subcellularLocation>
</comment>
<evidence type="ECO:0000256" key="3">
    <source>
        <dbReference type="ARBA" id="ARBA00022989"/>
    </source>
</evidence>
<dbReference type="GO" id="GO:0022857">
    <property type="term" value="F:transmembrane transporter activity"/>
    <property type="evidence" value="ECO:0007669"/>
    <property type="project" value="InterPro"/>
</dbReference>